<feature type="compositionally biased region" description="Basic and acidic residues" evidence="6">
    <location>
        <begin position="114"/>
        <end position="123"/>
    </location>
</feature>
<dbReference type="GO" id="GO:0016987">
    <property type="term" value="F:sigma factor activity"/>
    <property type="evidence" value="ECO:0007669"/>
    <property type="project" value="UniProtKB-KW"/>
</dbReference>
<dbReference type="NCBIfam" id="TIGR02937">
    <property type="entry name" value="sigma70-ECF"/>
    <property type="match status" value="1"/>
</dbReference>
<dbReference type="SUPFAM" id="SSF88659">
    <property type="entry name" value="Sigma3 and sigma4 domains of RNA polymerase sigma factors"/>
    <property type="match status" value="1"/>
</dbReference>
<keyword evidence="2" id="KW-0805">Transcription regulation</keyword>
<keyword evidence="9" id="KW-1185">Reference proteome</keyword>
<organism evidence="8 9">
    <name type="scientific">Rubripirellula tenax</name>
    <dbReference type="NCBI Taxonomy" id="2528015"/>
    <lineage>
        <taxon>Bacteria</taxon>
        <taxon>Pseudomonadati</taxon>
        <taxon>Planctomycetota</taxon>
        <taxon>Planctomycetia</taxon>
        <taxon>Pirellulales</taxon>
        <taxon>Pirellulaceae</taxon>
        <taxon>Rubripirellula</taxon>
    </lineage>
</organism>
<evidence type="ECO:0000256" key="5">
    <source>
        <dbReference type="ARBA" id="ARBA00023163"/>
    </source>
</evidence>
<keyword evidence="3" id="KW-0731">Sigma factor</keyword>
<dbReference type="GO" id="GO:0003677">
    <property type="term" value="F:DNA binding"/>
    <property type="evidence" value="ECO:0007669"/>
    <property type="project" value="UniProtKB-KW"/>
</dbReference>
<keyword evidence="5" id="KW-0804">Transcription</keyword>
<evidence type="ECO:0000256" key="2">
    <source>
        <dbReference type="ARBA" id="ARBA00023015"/>
    </source>
</evidence>
<dbReference type="InterPro" id="IPR036388">
    <property type="entry name" value="WH-like_DNA-bd_sf"/>
</dbReference>
<keyword evidence="4" id="KW-0238">DNA-binding</keyword>
<dbReference type="Gene3D" id="1.10.10.10">
    <property type="entry name" value="Winged helix-like DNA-binding domain superfamily/Winged helix DNA-binding domain"/>
    <property type="match status" value="1"/>
</dbReference>
<dbReference type="RefSeq" id="WP_186775526.1">
    <property type="nucleotide sequence ID" value="NZ_SJPW01000003.1"/>
</dbReference>
<dbReference type="GO" id="GO:0006352">
    <property type="term" value="P:DNA-templated transcription initiation"/>
    <property type="evidence" value="ECO:0007669"/>
    <property type="project" value="InterPro"/>
</dbReference>
<protein>
    <submittedName>
        <fullName evidence="8">ECF RNA polymerase sigma factor SigE</fullName>
    </submittedName>
</protein>
<feature type="domain" description="RNA polymerase sigma-70 region 2" evidence="7">
    <location>
        <begin position="29"/>
        <end position="96"/>
    </location>
</feature>
<evidence type="ECO:0000313" key="8">
    <source>
        <dbReference type="EMBL" id="TWU56860.1"/>
    </source>
</evidence>
<evidence type="ECO:0000256" key="4">
    <source>
        <dbReference type="ARBA" id="ARBA00023125"/>
    </source>
</evidence>
<dbReference type="PANTHER" id="PTHR43133:SF8">
    <property type="entry name" value="RNA POLYMERASE SIGMA FACTOR HI_1459-RELATED"/>
    <property type="match status" value="1"/>
</dbReference>
<dbReference type="AlphaFoldDB" id="A0A5C6F8C3"/>
<dbReference type="Proteomes" id="UP000318288">
    <property type="component" value="Unassembled WGS sequence"/>
</dbReference>
<dbReference type="Pfam" id="PF04542">
    <property type="entry name" value="Sigma70_r2"/>
    <property type="match status" value="1"/>
</dbReference>
<evidence type="ECO:0000256" key="1">
    <source>
        <dbReference type="ARBA" id="ARBA00010641"/>
    </source>
</evidence>
<sequence>MNTLIEPSTPHSLLIAARQGQPEAWNRFVHLYGPLVYRWIRRSGFQSSDAADVTQDVLMSVSKDLASFDPSRADAKFRGWLWTITRRRIADFCRNRPTEHELGSGADRLPSPELSHDPPTDADLDRQTLLTQAVAIYRDRFDPKTWQAFWATVVEGREPDEVAQSLGVTRWTVYKARARILQRLRTELAGLIDVSNPSRRNG</sequence>
<dbReference type="InterPro" id="IPR007627">
    <property type="entry name" value="RNA_pol_sigma70_r2"/>
</dbReference>
<comment type="caution">
    <text evidence="8">The sequence shown here is derived from an EMBL/GenBank/DDBJ whole genome shotgun (WGS) entry which is preliminary data.</text>
</comment>
<dbReference type="InterPro" id="IPR039425">
    <property type="entry name" value="RNA_pol_sigma-70-like"/>
</dbReference>
<feature type="region of interest" description="Disordered" evidence="6">
    <location>
        <begin position="100"/>
        <end position="123"/>
    </location>
</feature>
<dbReference type="EMBL" id="SJPW01000003">
    <property type="protein sequence ID" value="TWU56860.1"/>
    <property type="molecule type" value="Genomic_DNA"/>
</dbReference>
<dbReference type="Gene3D" id="1.10.1740.10">
    <property type="match status" value="1"/>
</dbReference>
<dbReference type="SUPFAM" id="SSF88946">
    <property type="entry name" value="Sigma2 domain of RNA polymerase sigma factors"/>
    <property type="match status" value="1"/>
</dbReference>
<dbReference type="InterPro" id="IPR014284">
    <property type="entry name" value="RNA_pol_sigma-70_dom"/>
</dbReference>
<gene>
    <name evidence="8" type="primary">sigE_8</name>
    <name evidence="8" type="ORF">Poly51_27770</name>
</gene>
<evidence type="ECO:0000256" key="3">
    <source>
        <dbReference type="ARBA" id="ARBA00023082"/>
    </source>
</evidence>
<dbReference type="InterPro" id="IPR013325">
    <property type="entry name" value="RNA_pol_sigma_r2"/>
</dbReference>
<proteinExistence type="inferred from homology"/>
<evidence type="ECO:0000256" key="6">
    <source>
        <dbReference type="SAM" id="MobiDB-lite"/>
    </source>
</evidence>
<dbReference type="PANTHER" id="PTHR43133">
    <property type="entry name" value="RNA POLYMERASE ECF-TYPE SIGMA FACTO"/>
    <property type="match status" value="1"/>
</dbReference>
<accession>A0A5C6F8C3</accession>
<evidence type="ECO:0000259" key="7">
    <source>
        <dbReference type="Pfam" id="PF04542"/>
    </source>
</evidence>
<reference evidence="8 9" key="1">
    <citation type="submission" date="2019-02" db="EMBL/GenBank/DDBJ databases">
        <title>Deep-cultivation of Planctomycetes and their phenomic and genomic characterization uncovers novel biology.</title>
        <authorList>
            <person name="Wiegand S."/>
            <person name="Jogler M."/>
            <person name="Boedeker C."/>
            <person name="Pinto D."/>
            <person name="Vollmers J."/>
            <person name="Rivas-Marin E."/>
            <person name="Kohn T."/>
            <person name="Peeters S.H."/>
            <person name="Heuer A."/>
            <person name="Rast P."/>
            <person name="Oberbeckmann S."/>
            <person name="Bunk B."/>
            <person name="Jeske O."/>
            <person name="Meyerdierks A."/>
            <person name="Storesund J.E."/>
            <person name="Kallscheuer N."/>
            <person name="Luecker S."/>
            <person name="Lage O.M."/>
            <person name="Pohl T."/>
            <person name="Merkel B.J."/>
            <person name="Hornburger P."/>
            <person name="Mueller R.-W."/>
            <person name="Bruemmer F."/>
            <person name="Labrenz M."/>
            <person name="Spormann A.M."/>
            <person name="Op Den Camp H."/>
            <person name="Overmann J."/>
            <person name="Amann R."/>
            <person name="Jetten M.S.M."/>
            <person name="Mascher T."/>
            <person name="Medema M.H."/>
            <person name="Devos D.P."/>
            <person name="Kaster A.-K."/>
            <person name="Ovreas L."/>
            <person name="Rohde M."/>
            <person name="Galperin M.Y."/>
            <person name="Jogler C."/>
        </authorList>
    </citation>
    <scope>NUCLEOTIDE SEQUENCE [LARGE SCALE GENOMIC DNA]</scope>
    <source>
        <strain evidence="8 9">Poly51</strain>
    </source>
</reference>
<name>A0A5C6F8C3_9BACT</name>
<comment type="similarity">
    <text evidence="1">Belongs to the sigma-70 factor family. ECF subfamily.</text>
</comment>
<dbReference type="InterPro" id="IPR013324">
    <property type="entry name" value="RNA_pol_sigma_r3/r4-like"/>
</dbReference>
<evidence type="ECO:0000313" key="9">
    <source>
        <dbReference type="Proteomes" id="UP000318288"/>
    </source>
</evidence>